<evidence type="ECO:0000313" key="2">
    <source>
        <dbReference type="Proteomes" id="UP001178507"/>
    </source>
</evidence>
<keyword evidence="2" id="KW-1185">Reference proteome</keyword>
<reference evidence="1" key="1">
    <citation type="submission" date="2023-08" db="EMBL/GenBank/DDBJ databases">
        <authorList>
            <person name="Chen Y."/>
            <person name="Shah S."/>
            <person name="Dougan E. K."/>
            <person name="Thang M."/>
            <person name="Chan C."/>
        </authorList>
    </citation>
    <scope>NUCLEOTIDE SEQUENCE</scope>
</reference>
<dbReference type="EMBL" id="CAUJNA010000785">
    <property type="protein sequence ID" value="CAJ1381178.1"/>
    <property type="molecule type" value="Genomic_DNA"/>
</dbReference>
<organism evidence="1 2">
    <name type="scientific">Effrenium voratum</name>
    <dbReference type="NCBI Taxonomy" id="2562239"/>
    <lineage>
        <taxon>Eukaryota</taxon>
        <taxon>Sar</taxon>
        <taxon>Alveolata</taxon>
        <taxon>Dinophyceae</taxon>
        <taxon>Suessiales</taxon>
        <taxon>Symbiodiniaceae</taxon>
        <taxon>Effrenium</taxon>
    </lineage>
</organism>
<sequence length="479" mass="53595">MHFRPLLAASHVAIVVAGPKPSAFGACEGAWDVFRGKLEASAAGGFPEDAELAQLAEELLQEHWPALQPDEGAIYGMAPAMQSFFGACNAPPEAEVEAFCLYGAVSALWVSARHVPTDREQRDALLRHGAFLLGEAMRSTLDFMEGSGWPIDSLDILANLGRPNFRLPPELRTSYRLEPPAKATAPSLSSQLRVWEIGVHASLSAEPLQMWSRVLAKDLQHRNLIRDQYPKWLPDKCATLYQHPNLHCDNVQDDLTQLFRERIPHSAVSNEPVEDMTSFAADFVNLAASRLREVDVFLCTIAYLCLLVEALDVPTLGYFGHPLLFMVPDDHVVRESFWAKFMGMARSRTVAFAVSDPFLQMQYEYQVGSPRLPAIRSHALYTRASYVPSRNEVLVLDRPHESVLMCLLQRSLGSRQGSWPTLEGRLRAAGSEEYPFGFTTRSLTDKQFSTFAQFKAVVLWAYDMDLITFYEFYSMSLGA</sequence>
<dbReference type="AlphaFoldDB" id="A0AA36I4Z8"/>
<comment type="caution">
    <text evidence="1">The sequence shown here is derived from an EMBL/GenBank/DDBJ whole genome shotgun (WGS) entry which is preliminary data.</text>
</comment>
<evidence type="ECO:0000313" key="1">
    <source>
        <dbReference type="EMBL" id="CAJ1381178.1"/>
    </source>
</evidence>
<protein>
    <submittedName>
        <fullName evidence="1">Uncharacterized protein</fullName>
    </submittedName>
</protein>
<name>A0AA36I4Z8_9DINO</name>
<dbReference type="Proteomes" id="UP001178507">
    <property type="component" value="Unassembled WGS sequence"/>
</dbReference>
<accession>A0AA36I4Z8</accession>
<proteinExistence type="predicted"/>
<gene>
    <name evidence="1" type="ORF">EVOR1521_LOCUS8953</name>
</gene>